<evidence type="ECO:0000256" key="1">
    <source>
        <dbReference type="ARBA" id="ARBA00022441"/>
    </source>
</evidence>
<dbReference type="PROSITE" id="PS50097">
    <property type="entry name" value="BTB"/>
    <property type="match status" value="1"/>
</dbReference>
<dbReference type="SUPFAM" id="SSF54695">
    <property type="entry name" value="POZ domain"/>
    <property type="match status" value="1"/>
</dbReference>
<dbReference type="PANTHER" id="PTHR24412:SF172">
    <property type="entry name" value="KELCH-LIKE PROTEIN 10"/>
    <property type="match status" value="1"/>
</dbReference>
<feature type="region of interest" description="Disordered" evidence="3">
    <location>
        <begin position="169"/>
        <end position="189"/>
    </location>
</feature>
<evidence type="ECO:0000313" key="6">
    <source>
        <dbReference type="Proteomes" id="UP000824219"/>
    </source>
</evidence>
<dbReference type="PANTHER" id="PTHR24412">
    <property type="entry name" value="KELCH PROTEIN"/>
    <property type="match status" value="1"/>
</dbReference>
<evidence type="ECO:0000256" key="3">
    <source>
        <dbReference type="SAM" id="MobiDB-lite"/>
    </source>
</evidence>
<gene>
    <name evidence="5" type="ORF">KOW79_022644</name>
</gene>
<dbReference type="OrthoDB" id="8953997at2759"/>
<accession>A0A9D3SBQ8</accession>
<name>A0A9D3SBQ8_9TELE</name>
<dbReference type="EMBL" id="JAHKSW010000029">
    <property type="protein sequence ID" value="KAG7314148.1"/>
    <property type="molecule type" value="Genomic_DNA"/>
</dbReference>
<keyword evidence="6" id="KW-1185">Reference proteome</keyword>
<dbReference type="InterPro" id="IPR011333">
    <property type="entry name" value="SKP1/BTB/POZ_sf"/>
</dbReference>
<proteinExistence type="predicted"/>
<dbReference type="Pfam" id="PF00651">
    <property type="entry name" value="BTB"/>
    <property type="match status" value="1"/>
</dbReference>
<sequence length="189" mass="21974">MKYYGYSGLLCDVIVEAGGVQFYTHRQALWDLSIYFRVLTSRWSRPDQVVYTIPGVAPNIMRSIIQYAYSKRIRITRRNVQDLLVAADYLFVNDIVHLCKRFLEKRLCPQNCRDVRTLASTHCWPDLHHQASLMMECSLPYQLGVSAPSAYFQRQAILLGVGCYSSGRRRQTPYTRPTERNSTRTRNRA</sequence>
<keyword evidence="2" id="KW-0677">Repeat</keyword>
<evidence type="ECO:0000259" key="4">
    <source>
        <dbReference type="PROSITE" id="PS50097"/>
    </source>
</evidence>
<evidence type="ECO:0000313" key="5">
    <source>
        <dbReference type="EMBL" id="KAG7314148.1"/>
    </source>
</evidence>
<feature type="domain" description="BTB" evidence="4">
    <location>
        <begin position="11"/>
        <end position="77"/>
    </location>
</feature>
<protein>
    <recommendedName>
        <fullName evidence="4">BTB domain-containing protein</fullName>
    </recommendedName>
</protein>
<dbReference type="SMART" id="SM00225">
    <property type="entry name" value="BTB"/>
    <property type="match status" value="1"/>
</dbReference>
<reference evidence="5 6" key="1">
    <citation type="submission" date="2021-06" db="EMBL/GenBank/DDBJ databases">
        <title>Chromosome-level genome assembly of the red-tail catfish (Hemibagrus wyckioides).</title>
        <authorList>
            <person name="Shao F."/>
        </authorList>
    </citation>
    <scope>NUCLEOTIDE SEQUENCE [LARGE SCALE GENOMIC DNA]</scope>
    <source>
        <strain evidence="5">EC202008001</strain>
        <tissue evidence="5">Blood</tissue>
    </source>
</reference>
<comment type="caution">
    <text evidence="5">The sequence shown here is derived from an EMBL/GenBank/DDBJ whole genome shotgun (WGS) entry which is preliminary data.</text>
</comment>
<dbReference type="Gene3D" id="3.30.710.10">
    <property type="entry name" value="Potassium Channel Kv1.1, Chain A"/>
    <property type="match status" value="1"/>
</dbReference>
<keyword evidence="1" id="KW-0880">Kelch repeat</keyword>
<dbReference type="InterPro" id="IPR000210">
    <property type="entry name" value="BTB/POZ_dom"/>
</dbReference>
<dbReference type="Proteomes" id="UP000824219">
    <property type="component" value="Linkage Group LG29"/>
</dbReference>
<dbReference type="AlphaFoldDB" id="A0A9D3SBQ8"/>
<evidence type="ECO:0000256" key="2">
    <source>
        <dbReference type="ARBA" id="ARBA00022737"/>
    </source>
</evidence>
<organism evidence="5 6">
    <name type="scientific">Hemibagrus wyckioides</name>
    <dbReference type="NCBI Taxonomy" id="337641"/>
    <lineage>
        <taxon>Eukaryota</taxon>
        <taxon>Metazoa</taxon>
        <taxon>Chordata</taxon>
        <taxon>Craniata</taxon>
        <taxon>Vertebrata</taxon>
        <taxon>Euteleostomi</taxon>
        <taxon>Actinopterygii</taxon>
        <taxon>Neopterygii</taxon>
        <taxon>Teleostei</taxon>
        <taxon>Ostariophysi</taxon>
        <taxon>Siluriformes</taxon>
        <taxon>Bagridae</taxon>
        <taxon>Hemibagrus</taxon>
    </lineage>
</organism>